<dbReference type="RefSeq" id="WP_080684853.1">
    <property type="nucleotide sequence ID" value="NZ_JFAD01000021.1"/>
</dbReference>
<dbReference type="AlphaFoldDB" id="A0A014MHP5"/>
<proteinExistence type="predicted"/>
<reference evidence="1 2" key="1">
    <citation type="submission" date="2014-03" db="EMBL/GenBank/DDBJ databases">
        <title>Genome sequence of Mycoplasma ovipneumoniae strain 14811.</title>
        <authorList>
            <person name="Sirand-Pugnet P."/>
            <person name="Breton M."/>
            <person name="Dordet-Frisoni E."/>
            <person name="Baranowski E."/>
            <person name="Barre A."/>
            <person name="Couture C."/>
            <person name="Dupuy V."/>
            <person name="Gaurivaud P."/>
            <person name="Jacob D."/>
            <person name="Lemaitre C."/>
            <person name="Manso-Silvan L."/>
            <person name="Nikolski M."/>
            <person name="Nouvel L.-X."/>
            <person name="Poumarat F."/>
            <person name="Tardy F."/>
            <person name="Thebault P."/>
            <person name="Theil S."/>
            <person name="Citti C."/>
            <person name="Thiaucourt F."/>
            <person name="Blanchard A."/>
        </authorList>
    </citation>
    <scope>NUCLEOTIDE SEQUENCE [LARGE SCALE GENOMIC DNA]</scope>
    <source>
        <strain evidence="1 2">14811</strain>
    </source>
</reference>
<dbReference type="PATRIC" id="fig|1188239.3.peg.1009"/>
<accession>A0A014MHP5</accession>
<evidence type="ECO:0000313" key="1">
    <source>
        <dbReference type="EMBL" id="EXU61075.1"/>
    </source>
</evidence>
<dbReference type="PROSITE" id="PS51257">
    <property type="entry name" value="PROKAR_LIPOPROTEIN"/>
    <property type="match status" value="1"/>
</dbReference>
<evidence type="ECO:0000313" key="2">
    <source>
        <dbReference type="Proteomes" id="UP000020977"/>
    </source>
</evidence>
<dbReference type="eggNOG" id="ENOG5030MXM">
    <property type="taxonomic scope" value="Bacteria"/>
</dbReference>
<dbReference type="EMBL" id="JFAD01000021">
    <property type="protein sequence ID" value="EXU61075.1"/>
    <property type="molecule type" value="Genomic_DNA"/>
</dbReference>
<protein>
    <recommendedName>
        <fullName evidence="3">Lipoprotein</fullName>
    </recommendedName>
</protein>
<evidence type="ECO:0008006" key="3">
    <source>
        <dbReference type="Google" id="ProtNLM"/>
    </source>
</evidence>
<comment type="caution">
    <text evidence="1">The sequence shown here is derived from an EMBL/GenBank/DDBJ whole genome shotgun (WGS) entry which is preliminary data.</text>
</comment>
<organism evidence="1 2">
    <name type="scientific">Mesomycoplasma ovipneumoniae 14811</name>
    <dbReference type="NCBI Taxonomy" id="1188239"/>
    <lineage>
        <taxon>Bacteria</taxon>
        <taxon>Bacillati</taxon>
        <taxon>Mycoplasmatota</taxon>
        <taxon>Mycoplasmoidales</taxon>
        <taxon>Metamycoplasmataceae</taxon>
        <taxon>Mesomycoplasma</taxon>
    </lineage>
</organism>
<sequence>MKKSIFLTFVALGFLVSCGDTKIEFSPINSKPGFQDAVDPKKNPYLLELVDENYSYSDFKAKYQQIFKQIKSKNVDEFPFACDNGAKNCLKDQEINYLVIKQLVKEKILNFNSISDLPLPESIPEIQVSFISMMSKFFDEDKKLTLHLEFGHFHSSQPHIVQDQHFTLNFKK</sequence>
<dbReference type="Proteomes" id="UP000020977">
    <property type="component" value="Unassembled WGS sequence"/>
</dbReference>
<dbReference type="STRING" id="1188239.MOVI_4110"/>
<name>A0A014MHP5_9BACT</name>
<gene>
    <name evidence="1" type="ORF">MOVI_4110</name>
</gene>